<accession>A0A1G1V7Z2</accession>
<dbReference type="AlphaFoldDB" id="A0A1G1V7Z2"/>
<name>A0A1G1V7Z2_9BACT</name>
<dbReference type="EMBL" id="MHBZ01000015">
    <property type="protein sequence ID" value="OGY11559.1"/>
    <property type="molecule type" value="Genomic_DNA"/>
</dbReference>
<gene>
    <name evidence="1" type="ORF">A3D26_03345</name>
</gene>
<comment type="caution">
    <text evidence="1">The sequence shown here is derived from an EMBL/GenBank/DDBJ whole genome shotgun (WGS) entry which is preliminary data.</text>
</comment>
<protein>
    <submittedName>
        <fullName evidence="1">Uncharacterized protein</fullName>
    </submittedName>
</protein>
<evidence type="ECO:0000313" key="1">
    <source>
        <dbReference type="EMBL" id="OGY11559.1"/>
    </source>
</evidence>
<sequence length="75" mass="8691">MRTQTQAGAHKSFTVAQFLNEAHRKVLSEGSYSKQCTLLTKTLQSLLGRRLITVDKLWVLWYNRPTEIRLEIAPF</sequence>
<proteinExistence type="predicted"/>
<organism evidence="1 2">
    <name type="scientific">Candidatus Blackburnbacteria bacterium RIFCSPHIGHO2_02_FULL_44_20</name>
    <dbReference type="NCBI Taxonomy" id="1797516"/>
    <lineage>
        <taxon>Bacteria</taxon>
        <taxon>Candidatus Blackburniibacteriota</taxon>
    </lineage>
</organism>
<reference evidence="1 2" key="1">
    <citation type="journal article" date="2016" name="Nat. Commun.">
        <title>Thousands of microbial genomes shed light on interconnected biogeochemical processes in an aquifer system.</title>
        <authorList>
            <person name="Anantharaman K."/>
            <person name="Brown C.T."/>
            <person name="Hug L.A."/>
            <person name="Sharon I."/>
            <person name="Castelle C.J."/>
            <person name="Probst A.J."/>
            <person name="Thomas B.C."/>
            <person name="Singh A."/>
            <person name="Wilkins M.J."/>
            <person name="Karaoz U."/>
            <person name="Brodie E.L."/>
            <person name="Williams K.H."/>
            <person name="Hubbard S.S."/>
            <person name="Banfield J.F."/>
        </authorList>
    </citation>
    <scope>NUCLEOTIDE SEQUENCE [LARGE SCALE GENOMIC DNA]</scope>
</reference>
<evidence type="ECO:0000313" key="2">
    <source>
        <dbReference type="Proteomes" id="UP000178319"/>
    </source>
</evidence>
<dbReference type="Proteomes" id="UP000178319">
    <property type="component" value="Unassembled WGS sequence"/>
</dbReference>
<dbReference type="STRING" id="1797516.A3D26_03345"/>